<dbReference type="AlphaFoldDB" id="A0AAN7XCG5"/>
<comment type="caution">
    <text evidence="1">The sequence shown here is derived from an EMBL/GenBank/DDBJ whole genome shotgun (WGS) entry which is preliminary data.</text>
</comment>
<evidence type="ECO:0000313" key="2">
    <source>
        <dbReference type="Proteomes" id="UP001346869"/>
    </source>
</evidence>
<protein>
    <submittedName>
        <fullName evidence="1">Uncharacterized protein</fullName>
    </submittedName>
</protein>
<accession>A0AAN7XCG5</accession>
<reference evidence="1 2" key="1">
    <citation type="journal article" date="2023" name="Genes (Basel)">
        <title>Chromosome-Level Genome Assembly and Circadian Gene Repertoire of the Patagonia Blennie Eleginops maclovinus-The Closest Ancestral Proxy of Antarctic Cryonotothenioids.</title>
        <authorList>
            <person name="Cheng C.C."/>
            <person name="Rivera-Colon A.G."/>
            <person name="Minhas B.F."/>
            <person name="Wilson L."/>
            <person name="Rayamajhi N."/>
            <person name="Vargas-Chacoff L."/>
            <person name="Catchen J.M."/>
        </authorList>
    </citation>
    <scope>NUCLEOTIDE SEQUENCE [LARGE SCALE GENOMIC DNA]</scope>
    <source>
        <strain evidence="1">JMC-PN-2008</strain>
    </source>
</reference>
<sequence>MKLRSEVYKGLPAWLEECVPSGFSKILQPLTSTLKRWLPPLQVQIAISIQIQVPFPSKLTQASLPLSFPFPPTPFQEPIS</sequence>
<name>A0AAN7XCG5_ELEMC</name>
<keyword evidence="2" id="KW-1185">Reference proteome</keyword>
<gene>
    <name evidence="1" type="ORF">PBY51_010859</name>
</gene>
<reference evidence="1 2" key="2">
    <citation type="journal article" date="2023" name="Mol. Biol. Evol.">
        <title>Genomics of Secondarily Temperate Adaptation in the Only Non-Antarctic Icefish.</title>
        <authorList>
            <person name="Rivera-Colon A.G."/>
            <person name="Rayamajhi N."/>
            <person name="Minhas B.F."/>
            <person name="Madrigal G."/>
            <person name="Bilyk K.T."/>
            <person name="Yoon V."/>
            <person name="Hune M."/>
            <person name="Gregory S."/>
            <person name="Cheng C.H.C."/>
            <person name="Catchen J.M."/>
        </authorList>
    </citation>
    <scope>NUCLEOTIDE SEQUENCE [LARGE SCALE GENOMIC DNA]</scope>
    <source>
        <strain evidence="1">JMC-PN-2008</strain>
    </source>
</reference>
<evidence type="ECO:0000313" key="1">
    <source>
        <dbReference type="EMBL" id="KAK5857629.1"/>
    </source>
</evidence>
<dbReference type="Proteomes" id="UP001346869">
    <property type="component" value="Unassembled WGS sequence"/>
</dbReference>
<dbReference type="EMBL" id="JAUZQC010000016">
    <property type="protein sequence ID" value="KAK5857629.1"/>
    <property type="molecule type" value="Genomic_DNA"/>
</dbReference>
<organism evidence="1 2">
    <name type="scientific">Eleginops maclovinus</name>
    <name type="common">Patagonian blennie</name>
    <name type="synonym">Eleginus maclovinus</name>
    <dbReference type="NCBI Taxonomy" id="56733"/>
    <lineage>
        <taxon>Eukaryota</taxon>
        <taxon>Metazoa</taxon>
        <taxon>Chordata</taxon>
        <taxon>Craniata</taxon>
        <taxon>Vertebrata</taxon>
        <taxon>Euteleostomi</taxon>
        <taxon>Actinopterygii</taxon>
        <taxon>Neopterygii</taxon>
        <taxon>Teleostei</taxon>
        <taxon>Neoteleostei</taxon>
        <taxon>Acanthomorphata</taxon>
        <taxon>Eupercaria</taxon>
        <taxon>Perciformes</taxon>
        <taxon>Notothenioidei</taxon>
        <taxon>Eleginopidae</taxon>
        <taxon>Eleginops</taxon>
    </lineage>
</organism>
<proteinExistence type="predicted"/>